<gene>
    <name evidence="2" type="ORF">NYZ99_03585</name>
</gene>
<feature type="transmembrane region" description="Helical" evidence="1">
    <location>
        <begin position="9"/>
        <end position="27"/>
    </location>
</feature>
<name>A0ABY5YBI5_9FLAO</name>
<evidence type="ECO:0000313" key="3">
    <source>
        <dbReference type="Proteomes" id="UP001059209"/>
    </source>
</evidence>
<dbReference type="EMBL" id="CP104205">
    <property type="protein sequence ID" value="UWX55574.1"/>
    <property type="molecule type" value="Genomic_DNA"/>
</dbReference>
<dbReference type="RefSeq" id="WP_260573556.1">
    <property type="nucleotide sequence ID" value="NZ_CP104205.1"/>
</dbReference>
<keyword evidence="1" id="KW-0812">Transmembrane</keyword>
<keyword evidence="1" id="KW-0472">Membrane</keyword>
<keyword evidence="3" id="KW-1185">Reference proteome</keyword>
<evidence type="ECO:0008006" key="4">
    <source>
        <dbReference type="Google" id="ProtNLM"/>
    </source>
</evidence>
<accession>A0ABY5YBI5</accession>
<keyword evidence="1" id="KW-1133">Transmembrane helix</keyword>
<proteinExistence type="predicted"/>
<sequence length="66" mass="7183">MKTTDKTKLSVLAIGTLTVLVSLIGALKDLNLMNYFFPLYAGLTLVGVSLLNKENKKDIPSNEIAE</sequence>
<organism evidence="2 3">
    <name type="scientific">Maribacter litopenaei</name>
    <dbReference type="NCBI Taxonomy" id="2976127"/>
    <lineage>
        <taxon>Bacteria</taxon>
        <taxon>Pseudomonadati</taxon>
        <taxon>Bacteroidota</taxon>
        <taxon>Flavobacteriia</taxon>
        <taxon>Flavobacteriales</taxon>
        <taxon>Flavobacteriaceae</taxon>
        <taxon>Maribacter</taxon>
    </lineage>
</organism>
<evidence type="ECO:0000256" key="1">
    <source>
        <dbReference type="SAM" id="Phobius"/>
    </source>
</evidence>
<evidence type="ECO:0000313" key="2">
    <source>
        <dbReference type="EMBL" id="UWX55574.1"/>
    </source>
</evidence>
<feature type="transmembrane region" description="Helical" evidence="1">
    <location>
        <begin position="33"/>
        <end position="51"/>
    </location>
</feature>
<reference evidence="2" key="1">
    <citation type="submission" date="2022-09" db="EMBL/GenBank/DDBJ databases">
        <title>Maribacter litopenaei sp. nov., isolated from the intestinal tract of the Pacific White Shrimp, Litopenaeus vannamei.</title>
        <authorList>
            <person name="Kim S.Y."/>
            <person name="Hwang C.Y."/>
        </authorList>
    </citation>
    <scope>NUCLEOTIDE SEQUENCE</scope>
    <source>
        <strain evidence="2">HL-LV01</strain>
    </source>
</reference>
<protein>
    <recommendedName>
        <fullName evidence="4">DUF5668 domain-containing protein</fullName>
    </recommendedName>
</protein>
<dbReference type="Proteomes" id="UP001059209">
    <property type="component" value="Chromosome"/>
</dbReference>